<sequence>MAFLNGFVKEEIYMDQSEGFTSVGKEQRSVVSKGPSMASNKLFEAGTRVLMKLYGLMIS</sequence>
<dbReference type="EMBL" id="JACGWN010000008">
    <property type="protein sequence ID" value="KAL0439916.1"/>
    <property type="molecule type" value="Genomic_DNA"/>
</dbReference>
<organism evidence="1">
    <name type="scientific">Sesamum latifolium</name>
    <dbReference type="NCBI Taxonomy" id="2727402"/>
    <lineage>
        <taxon>Eukaryota</taxon>
        <taxon>Viridiplantae</taxon>
        <taxon>Streptophyta</taxon>
        <taxon>Embryophyta</taxon>
        <taxon>Tracheophyta</taxon>
        <taxon>Spermatophyta</taxon>
        <taxon>Magnoliopsida</taxon>
        <taxon>eudicotyledons</taxon>
        <taxon>Gunneridae</taxon>
        <taxon>Pentapetalae</taxon>
        <taxon>asterids</taxon>
        <taxon>lamiids</taxon>
        <taxon>Lamiales</taxon>
        <taxon>Pedaliaceae</taxon>
        <taxon>Sesamum</taxon>
    </lineage>
</organism>
<name>A0AAW2WIV9_9LAMI</name>
<accession>A0AAW2WIV9</accession>
<protein>
    <submittedName>
        <fullName evidence="1">Uncharacterized protein</fullName>
    </submittedName>
</protein>
<reference evidence="1" key="1">
    <citation type="submission" date="2020-06" db="EMBL/GenBank/DDBJ databases">
        <authorList>
            <person name="Li T."/>
            <person name="Hu X."/>
            <person name="Zhang T."/>
            <person name="Song X."/>
            <person name="Zhang H."/>
            <person name="Dai N."/>
            <person name="Sheng W."/>
            <person name="Hou X."/>
            <person name="Wei L."/>
        </authorList>
    </citation>
    <scope>NUCLEOTIDE SEQUENCE</scope>
    <source>
        <strain evidence="1">KEN1</strain>
        <tissue evidence="1">Leaf</tissue>
    </source>
</reference>
<comment type="caution">
    <text evidence="1">The sequence shown here is derived from an EMBL/GenBank/DDBJ whole genome shotgun (WGS) entry which is preliminary data.</text>
</comment>
<proteinExistence type="predicted"/>
<gene>
    <name evidence="1" type="ORF">Slati_2474600</name>
</gene>
<dbReference type="AlphaFoldDB" id="A0AAW2WIV9"/>
<evidence type="ECO:0000313" key="1">
    <source>
        <dbReference type="EMBL" id="KAL0439916.1"/>
    </source>
</evidence>
<reference evidence="1" key="2">
    <citation type="journal article" date="2024" name="Plant">
        <title>Genomic evolution and insights into agronomic trait innovations of Sesamum species.</title>
        <authorList>
            <person name="Miao H."/>
            <person name="Wang L."/>
            <person name="Qu L."/>
            <person name="Liu H."/>
            <person name="Sun Y."/>
            <person name="Le M."/>
            <person name="Wang Q."/>
            <person name="Wei S."/>
            <person name="Zheng Y."/>
            <person name="Lin W."/>
            <person name="Duan Y."/>
            <person name="Cao H."/>
            <person name="Xiong S."/>
            <person name="Wang X."/>
            <person name="Wei L."/>
            <person name="Li C."/>
            <person name="Ma Q."/>
            <person name="Ju M."/>
            <person name="Zhao R."/>
            <person name="Li G."/>
            <person name="Mu C."/>
            <person name="Tian Q."/>
            <person name="Mei H."/>
            <person name="Zhang T."/>
            <person name="Gao T."/>
            <person name="Zhang H."/>
        </authorList>
    </citation>
    <scope>NUCLEOTIDE SEQUENCE</scope>
    <source>
        <strain evidence="1">KEN1</strain>
    </source>
</reference>